<dbReference type="RefSeq" id="WP_132127459.1">
    <property type="nucleotide sequence ID" value="NZ_CP042432.1"/>
</dbReference>
<feature type="modified residue" description="N6-(pyridoxal phosphate)lysine" evidence="16">
    <location>
        <position position="197"/>
    </location>
</feature>
<dbReference type="UniPathway" id="UPA00047">
    <property type="reaction ID" value="UER00058"/>
</dbReference>
<dbReference type="NCBIfam" id="NF009897">
    <property type="entry name" value="PRK13357.1"/>
    <property type="match status" value="1"/>
</dbReference>
<organism evidence="17 18">
    <name type="scientific">Anseongella ginsenosidimutans</name>
    <dbReference type="NCBI Taxonomy" id="496056"/>
    <lineage>
        <taxon>Bacteria</taxon>
        <taxon>Pseudomonadati</taxon>
        <taxon>Bacteroidota</taxon>
        <taxon>Sphingobacteriia</taxon>
        <taxon>Sphingobacteriales</taxon>
        <taxon>Sphingobacteriaceae</taxon>
        <taxon>Anseongella</taxon>
    </lineage>
</organism>
<comment type="pathway">
    <text evidence="4">Amino-acid biosynthesis; L-valine biosynthesis; L-valine from pyruvate: step 4/4.</text>
</comment>
<proteinExistence type="inferred from homology"/>
<comment type="pathway">
    <text evidence="5">Amino-acid biosynthesis; L-leucine biosynthesis; L-leucine from 3-methyl-2-oxobutanoate: step 4/4.</text>
</comment>
<reference evidence="17 18" key="1">
    <citation type="submission" date="2019-03" db="EMBL/GenBank/DDBJ databases">
        <title>Genomic Encyclopedia of Type Strains, Phase IV (KMG-IV): sequencing the most valuable type-strain genomes for metagenomic binning, comparative biology and taxonomic classification.</title>
        <authorList>
            <person name="Goeker M."/>
        </authorList>
    </citation>
    <scope>NUCLEOTIDE SEQUENCE [LARGE SCALE GENOMIC DNA]</scope>
    <source>
        <strain evidence="17 18">DSM 21100</strain>
    </source>
</reference>
<keyword evidence="18" id="KW-1185">Reference proteome</keyword>
<evidence type="ECO:0000256" key="3">
    <source>
        <dbReference type="ARBA" id="ARBA00004824"/>
    </source>
</evidence>
<comment type="caution">
    <text evidence="17">The sequence shown here is derived from an EMBL/GenBank/DDBJ whole genome shotgun (WGS) entry which is preliminary data.</text>
</comment>
<comment type="pathway">
    <text evidence="3">Amino-acid biosynthesis; L-isoleucine biosynthesis; L-isoleucine from 2-oxobutanoate: step 4/4.</text>
</comment>
<dbReference type="Gene3D" id="3.20.10.10">
    <property type="entry name" value="D-amino Acid Aminotransferase, subunit A, domain 2"/>
    <property type="match status" value="1"/>
</dbReference>
<evidence type="ECO:0000256" key="6">
    <source>
        <dbReference type="ARBA" id="ARBA00009320"/>
    </source>
</evidence>
<dbReference type="UniPathway" id="UPA00048">
    <property type="reaction ID" value="UER00073"/>
</dbReference>
<dbReference type="CDD" id="cd01557">
    <property type="entry name" value="BCAT_beta_family"/>
    <property type="match status" value="1"/>
</dbReference>
<evidence type="ECO:0000256" key="8">
    <source>
        <dbReference type="ARBA" id="ARBA00022576"/>
    </source>
</evidence>
<name>A0A4R3KX44_9SPHI</name>
<dbReference type="GO" id="GO:0009098">
    <property type="term" value="P:L-leucine biosynthetic process"/>
    <property type="evidence" value="ECO:0007669"/>
    <property type="project" value="UniProtKB-UniPathway"/>
</dbReference>
<comment type="similarity">
    <text evidence="6">Belongs to the class-IV pyridoxal-phosphate-dependent aminotransferase family.</text>
</comment>
<comment type="cofactor">
    <cofactor evidence="1">
        <name>pyridoxal 5'-phosphate</name>
        <dbReference type="ChEBI" id="CHEBI:597326"/>
    </cofactor>
</comment>
<evidence type="ECO:0000256" key="16">
    <source>
        <dbReference type="PIRSR" id="PIRSR006468-1"/>
    </source>
</evidence>
<keyword evidence="11" id="KW-0663">Pyridoxal phosphate</keyword>
<dbReference type="InterPro" id="IPR043132">
    <property type="entry name" value="BCAT-like_C"/>
</dbReference>
<dbReference type="PANTHER" id="PTHR11825">
    <property type="entry name" value="SUBGROUP IIII AMINOTRANSFERASE"/>
    <property type="match status" value="1"/>
</dbReference>
<dbReference type="GO" id="GO:0004084">
    <property type="term" value="F:branched-chain-amino-acid transaminase activity"/>
    <property type="evidence" value="ECO:0007669"/>
    <property type="project" value="UniProtKB-EC"/>
</dbReference>
<keyword evidence="8 17" id="KW-0032">Aminotransferase</keyword>
<comment type="catalytic activity">
    <reaction evidence="13">
        <text>L-valine + 2-oxoglutarate = 3-methyl-2-oxobutanoate + L-glutamate</text>
        <dbReference type="Rhea" id="RHEA:24813"/>
        <dbReference type="ChEBI" id="CHEBI:11851"/>
        <dbReference type="ChEBI" id="CHEBI:16810"/>
        <dbReference type="ChEBI" id="CHEBI:29985"/>
        <dbReference type="ChEBI" id="CHEBI:57762"/>
        <dbReference type="EC" id="2.6.1.42"/>
    </reaction>
</comment>
<dbReference type="SUPFAM" id="SSF56752">
    <property type="entry name" value="D-aminoacid aminotransferase-like PLP-dependent enzymes"/>
    <property type="match status" value="1"/>
</dbReference>
<dbReference type="InterPro" id="IPR036038">
    <property type="entry name" value="Aminotransferase-like"/>
</dbReference>
<dbReference type="OrthoDB" id="9804984at2"/>
<evidence type="ECO:0000256" key="9">
    <source>
        <dbReference type="ARBA" id="ARBA00022605"/>
    </source>
</evidence>
<evidence type="ECO:0000313" key="18">
    <source>
        <dbReference type="Proteomes" id="UP000295807"/>
    </source>
</evidence>
<evidence type="ECO:0000256" key="15">
    <source>
        <dbReference type="ARBA" id="ARBA00049229"/>
    </source>
</evidence>
<evidence type="ECO:0000256" key="14">
    <source>
        <dbReference type="ARBA" id="ARBA00048798"/>
    </source>
</evidence>
<dbReference type="InterPro" id="IPR005786">
    <property type="entry name" value="B_amino_transII"/>
</dbReference>
<evidence type="ECO:0000256" key="5">
    <source>
        <dbReference type="ARBA" id="ARBA00005072"/>
    </source>
</evidence>
<dbReference type="PIRSF" id="PIRSF006468">
    <property type="entry name" value="BCAT1"/>
    <property type="match status" value="1"/>
</dbReference>
<evidence type="ECO:0000256" key="12">
    <source>
        <dbReference type="ARBA" id="ARBA00023304"/>
    </source>
</evidence>
<dbReference type="GO" id="GO:0009099">
    <property type="term" value="P:L-valine biosynthetic process"/>
    <property type="evidence" value="ECO:0007669"/>
    <property type="project" value="UniProtKB-UniPathway"/>
</dbReference>
<keyword evidence="12" id="KW-0100">Branched-chain amino acid biosynthesis</keyword>
<dbReference type="NCBIfam" id="TIGR01123">
    <property type="entry name" value="ilvE_II"/>
    <property type="match status" value="1"/>
</dbReference>
<evidence type="ECO:0000256" key="13">
    <source>
        <dbReference type="ARBA" id="ARBA00048212"/>
    </source>
</evidence>
<dbReference type="InterPro" id="IPR033939">
    <property type="entry name" value="BCAT_family"/>
</dbReference>
<accession>A0A4R3KX44</accession>
<evidence type="ECO:0000256" key="11">
    <source>
        <dbReference type="ARBA" id="ARBA00022898"/>
    </source>
</evidence>
<comment type="catalytic activity">
    <reaction evidence="14">
        <text>L-isoleucine + 2-oxoglutarate = (S)-3-methyl-2-oxopentanoate + L-glutamate</text>
        <dbReference type="Rhea" id="RHEA:24801"/>
        <dbReference type="ChEBI" id="CHEBI:16810"/>
        <dbReference type="ChEBI" id="CHEBI:29985"/>
        <dbReference type="ChEBI" id="CHEBI:35146"/>
        <dbReference type="ChEBI" id="CHEBI:58045"/>
        <dbReference type="EC" id="2.6.1.42"/>
    </reaction>
</comment>
<dbReference type="EMBL" id="SMAD01000001">
    <property type="protein sequence ID" value="TCS89988.1"/>
    <property type="molecule type" value="Genomic_DNA"/>
</dbReference>
<evidence type="ECO:0000256" key="4">
    <source>
        <dbReference type="ARBA" id="ARBA00004931"/>
    </source>
</evidence>
<dbReference type="InterPro" id="IPR001544">
    <property type="entry name" value="Aminotrans_IV"/>
</dbReference>
<evidence type="ECO:0000256" key="10">
    <source>
        <dbReference type="ARBA" id="ARBA00022679"/>
    </source>
</evidence>
<dbReference type="EC" id="2.6.1.42" evidence="7"/>
<evidence type="ECO:0000256" key="2">
    <source>
        <dbReference type="ARBA" id="ARBA00003109"/>
    </source>
</evidence>
<dbReference type="PANTHER" id="PTHR11825:SF44">
    <property type="entry name" value="BRANCHED-CHAIN-AMINO-ACID AMINOTRANSFERASE"/>
    <property type="match status" value="1"/>
</dbReference>
<comment type="function">
    <text evidence="2">Acts on leucine, isoleucine and valine.</text>
</comment>
<comment type="catalytic activity">
    <reaction evidence="15">
        <text>L-leucine + 2-oxoglutarate = 4-methyl-2-oxopentanoate + L-glutamate</text>
        <dbReference type="Rhea" id="RHEA:18321"/>
        <dbReference type="ChEBI" id="CHEBI:16810"/>
        <dbReference type="ChEBI" id="CHEBI:17865"/>
        <dbReference type="ChEBI" id="CHEBI:29985"/>
        <dbReference type="ChEBI" id="CHEBI:57427"/>
        <dbReference type="EC" id="2.6.1.42"/>
    </reaction>
</comment>
<dbReference type="Pfam" id="PF01063">
    <property type="entry name" value="Aminotran_4"/>
    <property type="match status" value="1"/>
</dbReference>
<dbReference type="AlphaFoldDB" id="A0A4R3KX44"/>
<evidence type="ECO:0000256" key="7">
    <source>
        <dbReference type="ARBA" id="ARBA00013053"/>
    </source>
</evidence>
<keyword evidence="10 17" id="KW-0808">Transferase</keyword>
<dbReference type="InterPro" id="IPR043131">
    <property type="entry name" value="BCAT-like_N"/>
</dbReference>
<dbReference type="GO" id="GO:0009097">
    <property type="term" value="P:isoleucine biosynthetic process"/>
    <property type="evidence" value="ECO:0007669"/>
    <property type="project" value="UniProtKB-UniPathway"/>
</dbReference>
<protein>
    <recommendedName>
        <fullName evidence="7">branched-chain-amino-acid transaminase</fullName>
        <ecNumber evidence="7">2.6.1.42</ecNumber>
    </recommendedName>
</protein>
<gene>
    <name evidence="17" type="ORF">EDD80_101185</name>
</gene>
<dbReference type="Gene3D" id="3.30.470.10">
    <property type="match status" value="1"/>
</dbReference>
<dbReference type="UniPathway" id="UPA00049">
    <property type="reaction ID" value="UER00062"/>
</dbReference>
<sequence length="356" mass="40128">MAEVHQTNVRVNQALRSRLPEVDFAKVSFGTVFTDHMFQADFVRGSWTDLQLLPYGPVQFEPALMALHYGQAIFEGMKAFRTVDNEVVLFRPRANFERFNISAERMCMPVTTEEVFMDGLMRLVDMDREWIPSLDNYSLYIRPFMYATDQFLGVRPSDTYRFSIICSPAGAYYSKPLRVKIESHFTRSARGGIGYAKAAANYGLSLLPTKLAQKEGFDQIIWTDAANHEFVEEAGTANFMFVINDALVTPPVKDTILKGITRDSVVTLARSWGMDVQEREVSVSELVEAMHSGRLQEAFAVGTAATVTHISEIGHEGKVYTLPAVEKREVAPKLLKTLNNIRCGKAEDEFGWLVRV</sequence>
<evidence type="ECO:0000313" key="17">
    <source>
        <dbReference type="EMBL" id="TCS89988.1"/>
    </source>
</evidence>
<dbReference type="Proteomes" id="UP000295807">
    <property type="component" value="Unassembled WGS sequence"/>
</dbReference>
<evidence type="ECO:0000256" key="1">
    <source>
        <dbReference type="ARBA" id="ARBA00001933"/>
    </source>
</evidence>
<keyword evidence="9" id="KW-0028">Amino-acid biosynthesis</keyword>